<evidence type="ECO:0000313" key="3">
    <source>
        <dbReference type="EMBL" id="MEP0820540.1"/>
    </source>
</evidence>
<feature type="transmembrane region" description="Helical" evidence="2">
    <location>
        <begin position="12"/>
        <end position="33"/>
    </location>
</feature>
<evidence type="ECO:0000313" key="4">
    <source>
        <dbReference type="Proteomes" id="UP001464891"/>
    </source>
</evidence>
<dbReference type="Gene3D" id="2.70.70.10">
    <property type="entry name" value="Glucose Permease (Domain IIA)"/>
    <property type="match status" value="1"/>
</dbReference>
<dbReference type="RefSeq" id="WP_190437206.1">
    <property type="nucleotide sequence ID" value="NZ_JAMPKM010000033.1"/>
</dbReference>
<evidence type="ECO:0000256" key="1">
    <source>
        <dbReference type="ARBA" id="ARBA00022729"/>
    </source>
</evidence>
<sequence>MTKTFNFCSVAVLKYVALATVGVFSSVGLVLALSIPSLATTASDLDGDGKSDILWRHAVSGSVGAWLMNGLSRREAREIAVEPDQNWKVVGVGDLDGDGKSDVLWRHAVSGSVDGWLMNGFSRKSAGTILVEQDQNWKVVGVGDLDGDGKSDVLWRHAVSGSVGAWLMNGLSRREAREIAVEPDQNWKVVGVGDLDGDGKSDVLWRHAVSGSVDGWLMNGFSRKSAGTILVEQDQNWKVLPSRSDTGQIGLPFANNQTWYVCQGYQGYISHQSTFGLDLSVAKDFGTNSCYAADGNVNKSAGQPILAPAAGTISYINSDLVCLQIAPDRSLLIGHMDRRVSNGAVVTQNSLLGTVSQAADANGGFAHIHVEARKHPTCAPGTSVPLTSVNGFQFDGVENLPDLTERNDYFKKSLTKPY</sequence>
<dbReference type="Pfam" id="PF13517">
    <property type="entry name" value="FG-GAP_3"/>
    <property type="match status" value="2"/>
</dbReference>
<dbReference type="InterPro" id="IPR011055">
    <property type="entry name" value="Dup_hybrid_motif"/>
</dbReference>
<dbReference type="Gene3D" id="2.130.10.130">
    <property type="entry name" value="Integrin alpha, N-terminal"/>
    <property type="match status" value="1"/>
</dbReference>
<keyword evidence="2" id="KW-1133">Transmembrane helix</keyword>
<keyword evidence="2" id="KW-0472">Membrane</keyword>
<keyword evidence="1" id="KW-0732">Signal</keyword>
<keyword evidence="2" id="KW-0812">Transmembrane</keyword>
<dbReference type="PANTHER" id="PTHR46580:SF2">
    <property type="entry name" value="MAM DOMAIN-CONTAINING PROTEIN"/>
    <property type="match status" value="1"/>
</dbReference>
<protein>
    <submittedName>
        <fullName evidence="3">FG-GAP-like repeat-containing protein</fullName>
    </submittedName>
</protein>
<name>A0ABV0JFH4_9CYAN</name>
<dbReference type="SUPFAM" id="SSF69318">
    <property type="entry name" value="Integrin alpha N-terminal domain"/>
    <property type="match status" value="1"/>
</dbReference>
<proteinExistence type="predicted"/>
<dbReference type="InterPro" id="IPR028994">
    <property type="entry name" value="Integrin_alpha_N"/>
</dbReference>
<dbReference type="Proteomes" id="UP001464891">
    <property type="component" value="Unassembled WGS sequence"/>
</dbReference>
<dbReference type="PANTHER" id="PTHR46580">
    <property type="entry name" value="SENSOR KINASE-RELATED"/>
    <property type="match status" value="1"/>
</dbReference>
<dbReference type="EMBL" id="JAMPKM010000033">
    <property type="protein sequence ID" value="MEP0820540.1"/>
    <property type="molecule type" value="Genomic_DNA"/>
</dbReference>
<reference evidence="3 4" key="1">
    <citation type="submission" date="2022-04" db="EMBL/GenBank/DDBJ databases">
        <title>Positive selection, recombination, and allopatry shape intraspecific diversity of widespread and dominant cyanobacteria.</title>
        <authorList>
            <person name="Wei J."/>
            <person name="Shu W."/>
            <person name="Hu C."/>
        </authorList>
    </citation>
    <scope>NUCLEOTIDE SEQUENCE [LARGE SCALE GENOMIC DNA]</scope>
    <source>
        <strain evidence="3 4">GB2-A4</strain>
    </source>
</reference>
<comment type="caution">
    <text evidence="3">The sequence shown here is derived from an EMBL/GenBank/DDBJ whole genome shotgun (WGS) entry which is preliminary data.</text>
</comment>
<gene>
    <name evidence="3" type="ORF">NC998_25940</name>
</gene>
<organism evidence="3 4">
    <name type="scientific">Trichocoleus desertorum GB2-A4</name>
    <dbReference type="NCBI Taxonomy" id="2933944"/>
    <lineage>
        <taxon>Bacteria</taxon>
        <taxon>Bacillati</taxon>
        <taxon>Cyanobacteriota</taxon>
        <taxon>Cyanophyceae</taxon>
        <taxon>Leptolyngbyales</taxon>
        <taxon>Trichocoleusaceae</taxon>
        <taxon>Trichocoleus</taxon>
    </lineage>
</organism>
<evidence type="ECO:0000256" key="2">
    <source>
        <dbReference type="SAM" id="Phobius"/>
    </source>
</evidence>
<dbReference type="InterPro" id="IPR013517">
    <property type="entry name" value="FG-GAP"/>
</dbReference>
<accession>A0ABV0JFH4</accession>
<keyword evidence="4" id="KW-1185">Reference proteome</keyword>